<dbReference type="WBParaSite" id="SBAD_0000943401-mRNA-1">
    <property type="protein sequence ID" value="SBAD_0000943401-mRNA-1"/>
    <property type="gene ID" value="SBAD_0000943401"/>
</dbReference>
<proteinExistence type="predicted"/>
<dbReference type="AlphaFoldDB" id="A0A183IZQ7"/>
<reference evidence="3 4" key="2">
    <citation type="submission" date="2018-11" db="EMBL/GenBank/DDBJ databases">
        <authorList>
            <consortium name="Pathogen Informatics"/>
        </authorList>
    </citation>
    <scope>NUCLEOTIDE SEQUENCE [LARGE SCALE GENOMIC DNA]</scope>
</reference>
<keyword evidence="2" id="KW-0732">Signal</keyword>
<organism evidence="5">
    <name type="scientific">Soboliphyme baturini</name>
    <dbReference type="NCBI Taxonomy" id="241478"/>
    <lineage>
        <taxon>Eukaryota</taxon>
        <taxon>Metazoa</taxon>
        <taxon>Ecdysozoa</taxon>
        <taxon>Nematoda</taxon>
        <taxon>Enoplea</taxon>
        <taxon>Dorylaimia</taxon>
        <taxon>Dioctophymatida</taxon>
        <taxon>Dioctophymatoidea</taxon>
        <taxon>Soboliphymatidae</taxon>
        <taxon>Soboliphyme</taxon>
    </lineage>
</organism>
<name>A0A183IZQ7_9BILA</name>
<evidence type="ECO:0000313" key="4">
    <source>
        <dbReference type="Proteomes" id="UP000270296"/>
    </source>
</evidence>
<reference evidence="5" key="1">
    <citation type="submission" date="2016-06" db="UniProtKB">
        <authorList>
            <consortium name="WormBaseParasite"/>
        </authorList>
    </citation>
    <scope>IDENTIFICATION</scope>
</reference>
<sequence length="251" mass="27621">MLAFKTLSLIALAVSCHRPPLSSGDELTTNRQQPVNITEKATKHTWRFAVTDGWLSSEVITAVDQLSAVYLSNSTRALEENATEPPEDQKCHSPHHCHRQYNKTKVKTMSKFAESQPSDNGTHVINLVNASKTCQGEHHRGCNGHAVQSSPDTSRDLSNSSVTDGIQQNASEDNETSGNNTVTLKTGKPVQRSILIGSSNNGTNILFIGKNVPLAYSRVIEFERVVELEVNGYPIGLQAYPVYVLMYRIKT</sequence>
<feature type="region of interest" description="Disordered" evidence="1">
    <location>
        <begin position="80"/>
        <end position="100"/>
    </location>
</feature>
<gene>
    <name evidence="3" type="ORF">SBAD_LOCUS9105</name>
</gene>
<evidence type="ECO:0000313" key="3">
    <source>
        <dbReference type="EMBL" id="VDP21246.1"/>
    </source>
</evidence>
<evidence type="ECO:0000256" key="1">
    <source>
        <dbReference type="SAM" id="MobiDB-lite"/>
    </source>
</evidence>
<dbReference type="EMBL" id="UZAM01012329">
    <property type="protein sequence ID" value="VDP21246.1"/>
    <property type="molecule type" value="Genomic_DNA"/>
</dbReference>
<feature type="region of interest" description="Disordered" evidence="1">
    <location>
        <begin position="135"/>
        <end position="185"/>
    </location>
</feature>
<evidence type="ECO:0000256" key="2">
    <source>
        <dbReference type="SAM" id="SignalP"/>
    </source>
</evidence>
<feature type="compositionally biased region" description="Polar residues" evidence="1">
    <location>
        <begin position="146"/>
        <end position="184"/>
    </location>
</feature>
<dbReference type="Proteomes" id="UP000270296">
    <property type="component" value="Unassembled WGS sequence"/>
</dbReference>
<dbReference type="PROSITE" id="PS51257">
    <property type="entry name" value="PROKAR_LIPOPROTEIN"/>
    <property type="match status" value="1"/>
</dbReference>
<keyword evidence="4" id="KW-1185">Reference proteome</keyword>
<feature type="chain" id="PRO_5043140324" evidence="2">
    <location>
        <begin position="25"/>
        <end position="251"/>
    </location>
</feature>
<feature type="signal peptide" evidence="2">
    <location>
        <begin position="1"/>
        <end position="24"/>
    </location>
</feature>
<evidence type="ECO:0000313" key="5">
    <source>
        <dbReference type="WBParaSite" id="SBAD_0000943401-mRNA-1"/>
    </source>
</evidence>
<accession>A0A183IZQ7</accession>
<protein>
    <submittedName>
        <fullName evidence="5">DUF3421 domain-containing protein</fullName>
    </submittedName>
</protein>